<evidence type="ECO:0000313" key="2">
    <source>
        <dbReference type="EMBL" id="EAX90903.1"/>
    </source>
</evidence>
<dbReference type="VEuPathDB" id="TrichDB:TVAGG3_0699520"/>
<proteinExistence type="predicted"/>
<dbReference type="SMR" id="A2FW12"/>
<dbReference type="EMBL" id="DS114074">
    <property type="protein sequence ID" value="EAX90903.1"/>
    <property type="molecule type" value="Genomic_DNA"/>
</dbReference>
<protein>
    <submittedName>
        <fullName evidence="2">Uncharacterized protein</fullName>
    </submittedName>
</protein>
<keyword evidence="1" id="KW-1133">Transmembrane helix</keyword>
<dbReference type="VEuPathDB" id="TrichDB:TVAG_228040"/>
<evidence type="ECO:0000313" key="3">
    <source>
        <dbReference type="Proteomes" id="UP000001542"/>
    </source>
</evidence>
<sequence length="100" mass="11254">MFSSTGSLAGIKLTIDSEETFKEYYQNDCTIADDQEYIWNGLKTGFYASKIPPRTPAPKPTDSKKPSKTTRNVIVTIACIVALALIGLSLVFFYNRRRRI</sequence>
<keyword evidence="1" id="KW-0812">Transmembrane</keyword>
<name>A2FW12_TRIV3</name>
<dbReference type="KEGG" id="tva:75667388"/>
<reference evidence="2" key="1">
    <citation type="submission" date="2006-10" db="EMBL/GenBank/DDBJ databases">
        <authorList>
            <person name="Amadeo P."/>
            <person name="Zhao Q."/>
            <person name="Wortman J."/>
            <person name="Fraser-Liggett C."/>
            <person name="Carlton J."/>
        </authorList>
    </citation>
    <scope>NUCLEOTIDE SEQUENCE</scope>
    <source>
        <strain evidence="2">G3</strain>
    </source>
</reference>
<organism evidence="2 3">
    <name type="scientific">Trichomonas vaginalis (strain ATCC PRA-98 / G3)</name>
    <dbReference type="NCBI Taxonomy" id="412133"/>
    <lineage>
        <taxon>Eukaryota</taxon>
        <taxon>Metamonada</taxon>
        <taxon>Parabasalia</taxon>
        <taxon>Trichomonadida</taxon>
        <taxon>Trichomonadidae</taxon>
        <taxon>Trichomonas</taxon>
    </lineage>
</organism>
<keyword evidence="1" id="KW-0472">Membrane</keyword>
<gene>
    <name evidence="2" type="ORF">TVAG_228040</name>
</gene>
<dbReference type="RefSeq" id="XP_001303833.1">
    <property type="nucleotide sequence ID" value="XM_001303832.1"/>
</dbReference>
<accession>A2FW12</accession>
<dbReference type="AlphaFoldDB" id="A2FW12"/>
<evidence type="ECO:0000256" key="1">
    <source>
        <dbReference type="SAM" id="Phobius"/>
    </source>
</evidence>
<dbReference type="InParanoid" id="A2FW12"/>
<reference evidence="2" key="2">
    <citation type="journal article" date="2007" name="Science">
        <title>Draft genome sequence of the sexually transmitted pathogen Trichomonas vaginalis.</title>
        <authorList>
            <person name="Carlton J.M."/>
            <person name="Hirt R.P."/>
            <person name="Silva J.C."/>
            <person name="Delcher A.L."/>
            <person name="Schatz M."/>
            <person name="Zhao Q."/>
            <person name="Wortman J.R."/>
            <person name="Bidwell S.L."/>
            <person name="Alsmark U.C.M."/>
            <person name="Besteiro S."/>
            <person name="Sicheritz-Ponten T."/>
            <person name="Noel C.J."/>
            <person name="Dacks J.B."/>
            <person name="Foster P.G."/>
            <person name="Simillion C."/>
            <person name="Van de Peer Y."/>
            <person name="Miranda-Saavedra D."/>
            <person name="Barton G.J."/>
            <person name="Westrop G.D."/>
            <person name="Mueller S."/>
            <person name="Dessi D."/>
            <person name="Fiori P.L."/>
            <person name="Ren Q."/>
            <person name="Paulsen I."/>
            <person name="Zhang H."/>
            <person name="Bastida-Corcuera F.D."/>
            <person name="Simoes-Barbosa A."/>
            <person name="Brown M.T."/>
            <person name="Hayes R.D."/>
            <person name="Mukherjee M."/>
            <person name="Okumura C.Y."/>
            <person name="Schneider R."/>
            <person name="Smith A.J."/>
            <person name="Vanacova S."/>
            <person name="Villalvazo M."/>
            <person name="Haas B.J."/>
            <person name="Pertea M."/>
            <person name="Feldblyum T.V."/>
            <person name="Utterback T.R."/>
            <person name="Shu C.L."/>
            <person name="Osoegawa K."/>
            <person name="de Jong P.J."/>
            <person name="Hrdy I."/>
            <person name="Horvathova L."/>
            <person name="Zubacova Z."/>
            <person name="Dolezal P."/>
            <person name="Malik S.B."/>
            <person name="Logsdon J.M. Jr."/>
            <person name="Henze K."/>
            <person name="Gupta A."/>
            <person name="Wang C.C."/>
            <person name="Dunne R.L."/>
            <person name="Upcroft J.A."/>
            <person name="Upcroft P."/>
            <person name="White O."/>
            <person name="Salzberg S.L."/>
            <person name="Tang P."/>
            <person name="Chiu C.-H."/>
            <person name="Lee Y.-S."/>
            <person name="Embley T.M."/>
            <person name="Coombs G.H."/>
            <person name="Mottram J.C."/>
            <person name="Tachezy J."/>
            <person name="Fraser-Liggett C.M."/>
            <person name="Johnson P.J."/>
        </authorList>
    </citation>
    <scope>NUCLEOTIDE SEQUENCE [LARGE SCALE GENOMIC DNA]</scope>
    <source>
        <strain evidence="2">G3</strain>
    </source>
</reference>
<keyword evidence="3" id="KW-1185">Reference proteome</keyword>
<dbReference type="Proteomes" id="UP000001542">
    <property type="component" value="Unassembled WGS sequence"/>
</dbReference>
<feature type="transmembrane region" description="Helical" evidence="1">
    <location>
        <begin position="73"/>
        <end position="94"/>
    </location>
</feature>